<keyword evidence="2" id="KW-1185">Reference proteome</keyword>
<organism evidence="1 2">
    <name type="scientific">Araneus ventricosus</name>
    <name type="common">Orbweaver spider</name>
    <name type="synonym">Epeira ventricosa</name>
    <dbReference type="NCBI Taxonomy" id="182803"/>
    <lineage>
        <taxon>Eukaryota</taxon>
        <taxon>Metazoa</taxon>
        <taxon>Ecdysozoa</taxon>
        <taxon>Arthropoda</taxon>
        <taxon>Chelicerata</taxon>
        <taxon>Arachnida</taxon>
        <taxon>Araneae</taxon>
        <taxon>Araneomorphae</taxon>
        <taxon>Entelegynae</taxon>
        <taxon>Araneoidea</taxon>
        <taxon>Araneidae</taxon>
        <taxon>Araneus</taxon>
    </lineage>
</organism>
<sequence>MLSILSQNSEAKFYQDGMHRGYLKKLSDDQVLPYPVSNDGFQRHRKSEKKQCYILIEKVKTLKAYITRRAIVRCFSELERNATHRKRLQHVTH</sequence>
<name>A0A4Y2IRT7_ARAVE</name>
<evidence type="ECO:0000313" key="1">
    <source>
        <dbReference type="EMBL" id="GBM80380.1"/>
    </source>
</evidence>
<protein>
    <submittedName>
        <fullName evidence="1">Uncharacterized protein</fullName>
    </submittedName>
</protein>
<gene>
    <name evidence="1" type="ORF">AVEN_77634_1</name>
</gene>
<dbReference type="EMBL" id="BGPR01002879">
    <property type="protein sequence ID" value="GBM80380.1"/>
    <property type="molecule type" value="Genomic_DNA"/>
</dbReference>
<dbReference type="Proteomes" id="UP000499080">
    <property type="component" value="Unassembled WGS sequence"/>
</dbReference>
<evidence type="ECO:0000313" key="2">
    <source>
        <dbReference type="Proteomes" id="UP000499080"/>
    </source>
</evidence>
<proteinExistence type="predicted"/>
<dbReference type="OrthoDB" id="6434491at2759"/>
<comment type="caution">
    <text evidence="1">The sequence shown here is derived from an EMBL/GenBank/DDBJ whole genome shotgun (WGS) entry which is preliminary data.</text>
</comment>
<reference evidence="1 2" key="1">
    <citation type="journal article" date="2019" name="Sci. Rep.">
        <title>Orb-weaving spider Araneus ventricosus genome elucidates the spidroin gene catalogue.</title>
        <authorList>
            <person name="Kono N."/>
            <person name="Nakamura H."/>
            <person name="Ohtoshi R."/>
            <person name="Moran D.A.P."/>
            <person name="Shinohara A."/>
            <person name="Yoshida Y."/>
            <person name="Fujiwara M."/>
            <person name="Mori M."/>
            <person name="Tomita M."/>
            <person name="Arakawa K."/>
        </authorList>
    </citation>
    <scope>NUCLEOTIDE SEQUENCE [LARGE SCALE GENOMIC DNA]</scope>
</reference>
<accession>A0A4Y2IRT7</accession>
<dbReference type="AlphaFoldDB" id="A0A4Y2IRT7"/>